<dbReference type="GO" id="GO:1990362">
    <property type="term" value="F:butanol dehydrogenase (NAD+) activity"/>
    <property type="evidence" value="ECO:0007669"/>
    <property type="project" value="InterPro"/>
</dbReference>
<dbReference type="FunFam" id="3.40.50.1970:FF:000003">
    <property type="entry name" value="Alcohol dehydrogenase, iron-containing"/>
    <property type="match status" value="1"/>
</dbReference>
<dbReference type="EMBL" id="QRMS01000004">
    <property type="protein sequence ID" value="RHJ85775.1"/>
    <property type="molecule type" value="Genomic_DNA"/>
</dbReference>
<keyword evidence="5" id="KW-1185">Reference proteome</keyword>
<dbReference type="GO" id="GO:0046872">
    <property type="term" value="F:metal ion binding"/>
    <property type="evidence" value="ECO:0007669"/>
    <property type="project" value="InterPro"/>
</dbReference>
<dbReference type="Pfam" id="PF00465">
    <property type="entry name" value="Fe-ADH"/>
    <property type="match status" value="1"/>
</dbReference>
<dbReference type="SUPFAM" id="SSF56796">
    <property type="entry name" value="Dehydroquinate synthase-like"/>
    <property type="match status" value="1"/>
</dbReference>
<feature type="domain" description="Alcohol dehydrogenase iron-type/glycerol dehydrogenase GldA" evidence="2">
    <location>
        <begin position="10"/>
        <end position="178"/>
    </location>
</feature>
<keyword evidence="1" id="KW-0560">Oxidoreductase</keyword>
<dbReference type="CDD" id="cd08187">
    <property type="entry name" value="BDH"/>
    <property type="match status" value="1"/>
</dbReference>
<accession>A0A415DY38</accession>
<dbReference type="STRING" id="1776384.GCA_900086585_02155"/>
<evidence type="ECO:0000313" key="5">
    <source>
        <dbReference type="Proteomes" id="UP000284841"/>
    </source>
</evidence>
<name>A0A415DY38_9FIRM</name>
<gene>
    <name evidence="4" type="ORF">DW099_13075</name>
</gene>
<evidence type="ECO:0000259" key="3">
    <source>
        <dbReference type="Pfam" id="PF25137"/>
    </source>
</evidence>
<dbReference type="AlphaFoldDB" id="A0A415DY38"/>
<evidence type="ECO:0000259" key="2">
    <source>
        <dbReference type="Pfam" id="PF00465"/>
    </source>
</evidence>
<dbReference type="Gene3D" id="1.20.1090.10">
    <property type="entry name" value="Dehydroquinate synthase-like - alpha domain"/>
    <property type="match status" value="1"/>
</dbReference>
<proteinExistence type="predicted"/>
<feature type="domain" description="Fe-containing alcohol dehydrogenase-like C-terminal" evidence="3">
    <location>
        <begin position="189"/>
        <end position="375"/>
    </location>
</feature>
<dbReference type="InterPro" id="IPR056798">
    <property type="entry name" value="ADH_Fe_C"/>
</dbReference>
<dbReference type="GO" id="GO:1990002">
    <property type="term" value="F:methylglyoxal reductase (NADPH) (acetol producing) activity"/>
    <property type="evidence" value="ECO:0007669"/>
    <property type="project" value="TreeGrafter"/>
</dbReference>
<dbReference type="OrthoDB" id="9801156at2"/>
<evidence type="ECO:0000313" key="4">
    <source>
        <dbReference type="EMBL" id="RHJ85775.1"/>
    </source>
</evidence>
<dbReference type="RefSeq" id="WP_118335986.1">
    <property type="nucleotide sequence ID" value="NZ_AP025567.1"/>
</dbReference>
<dbReference type="PANTHER" id="PTHR43633">
    <property type="entry name" value="ALCOHOL DEHYDROGENASE YQHD"/>
    <property type="match status" value="1"/>
</dbReference>
<protein>
    <submittedName>
        <fullName evidence="4">Iron-containing alcohol dehydrogenase</fullName>
    </submittedName>
</protein>
<dbReference type="PANTHER" id="PTHR43633:SF1">
    <property type="entry name" value="ALCOHOL DEHYDROGENASE YQHD"/>
    <property type="match status" value="1"/>
</dbReference>
<comment type="caution">
    <text evidence="4">The sequence shown here is derived from an EMBL/GenBank/DDBJ whole genome shotgun (WGS) entry which is preliminary data.</text>
</comment>
<dbReference type="InterPro" id="IPR044731">
    <property type="entry name" value="BDH-like"/>
</dbReference>
<reference evidence="4 5" key="1">
    <citation type="submission" date="2018-08" db="EMBL/GenBank/DDBJ databases">
        <title>A genome reference for cultivated species of the human gut microbiota.</title>
        <authorList>
            <person name="Zou Y."/>
            <person name="Xue W."/>
            <person name="Luo G."/>
        </authorList>
    </citation>
    <scope>NUCLEOTIDE SEQUENCE [LARGE SCALE GENOMIC DNA]</scope>
    <source>
        <strain evidence="4 5">AM07-24</strain>
    </source>
</reference>
<dbReference type="GO" id="GO:0005829">
    <property type="term" value="C:cytosol"/>
    <property type="evidence" value="ECO:0007669"/>
    <property type="project" value="TreeGrafter"/>
</dbReference>
<dbReference type="Pfam" id="PF25137">
    <property type="entry name" value="ADH_Fe_C"/>
    <property type="match status" value="1"/>
</dbReference>
<dbReference type="Proteomes" id="UP000284841">
    <property type="component" value="Unassembled WGS sequence"/>
</dbReference>
<sequence length="380" mass="41805">MYNFNMNISTELFFGEDAELKAGALMRQYGRKILLIYGSRRIFEEGLGQRLVESLEEAGCTVVCRGGVKPNAEIAFIEQTIEIARQENIEGILAVGGGSVIDTAKAVSAGSGYRGSVRELYENPEAEPCKYLPIGAVVTMPASASECNDMSVISDHVTGRKIARPFKGTRPKFALLNPQLTLAISRFQTACGGFDIFSHAFERYFDLTRKSRLLDGMTESLMRTVIEVLPKVLMDPENLEMRGELMLAASAAHSDMLGPGGDFACHEISHVLTEKYGITHGSALAMILPAWCQRMSCAAPERFCRFFERVWGITGSSWEEMISRGIDEMRRFITEIGLPLTIPRGDYTIEELTAAVGTPGGTFARLTEKDVEAILRGFVA</sequence>
<evidence type="ECO:0000256" key="1">
    <source>
        <dbReference type="ARBA" id="ARBA00023002"/>
    </source>
</evidence>
<dbReference type="Gene3D" id="3.40.50.1970">
    <property type="match status" value="1"/>
</dbReference>
<dbReference type="GO" id="GO:0008106">
    <property type="term" value="F:alcohol dehydrogenase (NADP+) activity"/>
    <property type="evidence" value="ECO:0007669"/>
    <property type="project" value="TreeGrafter"/>
</dbReference>
<organism evidence="4 5">
    <name type="scientific">Emergencia timonensis</name>
    <dbReference type="NCBI Taxonomy" id="1776384"/>
    <lineage>
        <taxon>Bacteria</taxon>
        <taxon>Bacillati</taxon>
        <taxon>Bacillota</taxon>
        <taxon>Clostridia</taxon>
        <taxon>Peptostreptococcales</taxon>
        <taxon>Anaerovoracaceae</taxon>
        <taxon>Emergencia</taxon>
    </lineage>
</organism>
<dbReference type="InterPro" id="IPR001670">
    <property type="entry name" value="ADH_Fe/GldA"/>
</dbReference>